<evidence type="ECO:0000256" key="5">
    <source>
        <dbReference type="ARBA" id="ARBA00023136"/>
    </source>
</evidence>
<dbReference type="CDD" id="cd21106">
    <property type="entry name" value="TM6SF1-like"/>
    <property type="match status" value="1"/>
</dbReference>
<keyword evidence="2 10" id="KW-0812">Transmembrane</keyword>
<dbReference type="Pfam" id="PF26083">
    <property type="entry name" value="TM_Tm6sf2"/>
    <property type="match status" value="1"/>
</dbReference>
<evidence type="ECO:0000256" key="11">
    <source>
        <dbReference type="SAM" id="MobiDB-lite"/>
    </source>
</evidence>
<evidence type="ECO:0000256" key="1">
    <source>
        <dbReference type="ARBA" id="ARBA00004155"/>
    </source>
</evidence>
<gene>
    <name evidence="14" type="primary">TM6SF1</name>
</gene>
<feature type="transmembrane region" description="Helical" evidence="12">
    <location>
        <begin position="82"/>
        <end position="105"/>
    </location>
</feature>
<comment type="function">
    <text evidence="8">May function as sterol isomerase.</text>
</comment>
<evidence type="ECO:0000256" key="8">
    <source>
        <dbReference type="ARBA" id="ARBA00037773"/>
    </source>
</evidence>
<feature type="transmembrane region" description="Helical" evidence="12">
    <location>
        <begin position="242"/>
        <end position="265"/>
    </location>
</feature>
<feature type="region of interest" description="Disordered" evidence="11">
    <location>
        <begin position="45"/>
        <end position="78"/>
    </location>
</feature>
<dbReference type="PROSITE" id="PS51751">
    <property type="entry name" value="EXPERA"/>
    <property type="match status" value="2"/>
</dbReference>
<evidence type="ECO:0000256" key="2">
    <source>
        <dbReference type="ARBA" id="ARBA00022692"/>
    </source>
</evidence>
<feature type="transmembrane region" description="Helical" evidence="12">
    <location>
        <begin position="190"/>
        <end position="211"/>
    </location>
</feature>
<dbReference type="InterPro" id="IPR033118">
    <property type="entry name" value="EXPERA"/>
</dbReference>
<evidence type="ECO:0000259" key="13">
    <source>
        <dbReference type="PROSITE" id="PS51751"/>
    </source>
</evidence>
<evidence type="ECO:0000313" key="15">
    <source>
        <dbReference type="Proteomes" id="UP000694580"/>
    </source>
</evidence>
<keyword evidence="3" id="KW-0677">Repeat</keyword>
<evidence type="ECO:0000256" key="12">
    <source>
        <dbReference type="SAM" id="Phobius"/>
    </source>
</evidence>
<dbReference type="InterPro" id="IPR059044">
    <property type="entry name" value="TM_Tm6sf1/2"/>
</dbReference>
<dbReference type="InterPro" id="IPR047195">
    <property type="entry name" value="TM6SF1-like"/>
</dbReference>
<dbReference type="AlphaFoldDB" id="A0AAY4ESH2"/>
<comment type="similarity">
    <text evidence="7">Belongs to the TM6SF family.</text>
</comment>
<evidence type="ECO:0000256" key="3">
    <source>
        <dbReference type="ARBA" id="ARBA00022737"/>
    </source>
</evidence>
<keyword evidence="15" id="KW-1185">Reference proteome</keyword>
<keyword evidence="5 10" id="KW-0472">Membrane</keyword>
<evidence type="ECO:0000256" key="9">
    <source>
        <dbReference type="ARBA" id="ARBA00040707"/>
    </source>
</evidence>
<feature type="domain" description="EXPERA" evidence="13">
    <location>
        <begin position="139"/>
        <end position="264"/>
    </location>
</feature>
<feature type="transmembrane region" description="Helical" evidence="12">
    <location>
        <begin position="411"/>
        <end position="432"/>
    </location>
</feature>
<feature type="transmembrane region" description="Helical" evidence="12">
    <location>
        <begin position="344"/>
        <end position="365"/>
    </location>
</feature>
<reference evidence="14" key="2">
    <citation type="submission" date="2025-08" db="UniProtKB">
        <authorList>
            <consortium name="Ensembl"/>
        </authorList>
    </citation>
    <scope>IDENTIFICATION</scope>
</reference>
<evidence type="ECO:0000256" key="6">
    <source>
        <dbReference type="ARBA" id="ARBA00023228"/>
    </source>
</evidence>
<comment type="subcellular location">
    <subcellularLocation>
        <location evidence="1">Lysosome membrane</location>
        <topology evidence="1">Multi-pass membrane protein</topology>
    </subcellularLocation>
</comment>
<accession>A0AAY4ESH2</accession>
<protein>
    <recommendedName>
        <fullName evidence="9">Transmembrane 6 superfamily member 1</fullName>
    </recommendedName>
</protein>
<organism evidence="14 15">
    <name type="scientific">Denticeps clupeoides</name>
    <name type="common">denticle herring</name>
    <dbReference type="NCBI Taxonomy" id="299321"/>
    <lineage>
        <taxon>Eukaryota</taxon>
        <taxon>Metazoa</taxon>
        <taxon>Chordata</taxon>
        <taxon>Craniata</taxon>
        <taxon>Vertebrata</taxon>
        <taxon>Euteleostomi</taxon>
        <taxon>Actinopterygii</taxon>
        <taxon>Neopterygii</taxon>
        <taxon>Teleostei</taxon>
        <taxon>Clupei</taxon>
        <taxon>Clupeiformes</taxon>
        <taxon>Denticipitoidei</taxon>
        <taxon>Denticipitidae</taxon>
        <taxon>Denticeps</taxon>
    </lineage>
</organism>
<reference evidence="14 15" key="1">
    <citation type="submission" date="2020-06" db="EMBL/GenBank/DDBJ databases">
        <authorList>
            <consortium name="Wellcome Sanger Institute Data Sharing"/>
        </authorList>
    </citation>
    <scope>NUCLEOTIDE SEQUENCE [LARGE SCALE GENOMIC DNA]</scope>
</reference>
<feature type="transmembrane region" description="Helical" evidence="12">
    <location>
        <begin position="111"/>
        <end position="133"/>
    </location>
</feature>
<feature type="transmembrane region" description="Helical" evidence="12">
    <location>
        <begin position="296"/>
        <end position="317"/>
    </location>
</feature>
<sequence>MKIPDSVVRRGIGSFSSNELQFGSFKRFALLNESWRCGTEQTVCPPSGTGSHGKHPRSAVKWSSPTSEEGWRREDRSSEMNASAGTGVFVLSLMSIPISYLFNVLVYSNSIGAILFAGASTLIIITISASLLLNKKAPRDPLFYVYAVYAFLSVVNLIIGLEQDGIIDGFMTFYLKRADPYINTAHGHMVSYWDGCAHYLMYLLMVAAITWGENYRSIGLYWVGSFLMRMIVYIPGNIVGKYGTQISLLFLVHMLYVLVSLWACFRVFSLRRVREDQPLNTEDDQRKSLLQRPVHLMFAIYFILASAFCIFRGLVALDCPTDLCLTYTQYYEPYLKDPSAYPKIQMLVNMLYFVPCYVITLYGLVVPGCEWITDLALVHAGASAQAQFSHIGASLHTRTPFTFRVPSDSQILFLTVNILYGLVPQAFCYYVLNFPTFFLKPSQEKKKE</sequence>
<evidence type="ECO:0000256" key="10">
    <source>
        <dbReference type="PROSITE-ProRule" id="PRU01087"/>
    </source>
</evidence>
<dbReference type="PANTHER" id="PTHR14568:SF10">
    <property type="entry name" value="TRANSMEMBRANE 6 SUPERFAMILY MEMBER 1"/>
    <property type="match status" value="1"/>
</dbReference>
<evidence type="ECO:0000256" key="7">
    <source>
        <dbReference type="ARBA" id="ARBA00034760"/>
    </source>
</evidence>
<feature type="transmembrane region" description="Helical" evidence="12">
    <location>
        <begin position="142"/>
        <end position="161"/>
    </location>
</feature>
<reference evidence="14" key="3">
    <citation type="submission" date="2025-09" db="UniProtKB">
        <authorList>
            <consortium name="Ensembl"/>
        </authorList>
    </citation>
    <scope>IDENTIFICATION</scope>
</reference>
<feature type="transmembrane region" description="Helical" evidence="12">
    <location>
        <begin position="218"/>
        <end position="236"/>
    </location>
</feature>
<keyword evidence="6" id="KW-0458">Lysosome</keyword>
<evidence type="ECO:0000256" key="4">
    <source>
        <dbReference type="ARBA" id="ARBA00022989"/>
    </source>
</evidence>
<dbReference type="Ensembl" id="ENSDCDT00010070901.1">
    <property type="protein sequence ID" value="ENSDCDP00010060166.1"/>
    <property type="gene ID" value="ENSDCDG00010033485.1"/>
</dbReference>
<dbReference type="PANTHER" id="PTHR14568">
    <property type="entry name" value="TRANSMEMBRANE SUPERFAMILY 6 MEMBER 1/2"/>
    <property type="match status" value="1"/>
</dbReference>
<keyword evidence="4 10" id="KW-1133">Transmembrane helix</keyword>
<dbReference type="Proteomes" id="UP000694580">
    <property type="component" value="Chromosome 16"/>
</dbReference>
<dbReference type="GO" id="GO:0005765">
    <property type="term" value="C:lysosomal membrane"/>
    <property type="evidence" value="ECO:0007669"/>
    <property type="project" value="UniProtKB-SubCell"/>
</dbReference>
<evidence type="ECO:0000313" key="14">
    <source>
        <dbReference type="Ensembl" id="ENSDCDP00010060166.1"/>
    </source>
</evidence>
<feature type="compositionally biased region" description="Basic and acidic residues" evidence="11">
    <location>
        <begin position="69"/>
        <end position="78"/>
    </location>
</feature>
<feature type="domain" description="EXPERA" evidence="13">
    <location>
        <begin position="294"/>
        <end position="428"/>
    </location>
</feature>
<dbReference type="GeneTree" id="ENSGT00390000012913"/>
<proteinExistence type="inferred from homology"/>
<name>A0AAY4ESH2_9TELE</name>